<gene>
    <name evidence="6 9" type="primary">ccsA</name>
</gene>
<protein>
    <recommendedName>
        <fullName evidence="6">Cytochrome c biogenesis protein CcsA</fullName>
    </recommendedName>
</protein>
<evidence type="ECO:0000256" key="7">
    <source>
        <dbReference type="SAM" id="MobiDB-lite"/>
    </source>
</evidence>
<dbReference type="GO" id="GO:0005886">
    <property type="term" value="C:plasma membrane"/>
    <property type="evidence" value="ECO:0007669"/>
    <property type="project" value="TreeGrafter"/>
</dbReference>
<feature type="transmembrane region" description="Helical" evidence="6">
    <location>
        <begin position="348"/>
        <end position="363"/>
    </location>
</feature>
<keyword evidence="6" id="KW-0793">Thylakoid</keyword>
<comment type="subcellular location">
    <subcellularLocation>
        <location evidence="1">Membrane</location>
        <topology evidence="1">Multi-pass membrane protein</topology>
    </subcellularLocation>
    <subcellularLocation>
        <location evidence="6">Plastid</location>
        <location evidence="6">Chloroplast thylakoid membrane</location>
        <topology evidence="6">Multi-pass membrane protein</topology>
    </subcellularLocation>
</comment>
<feature type="transmembrane region" description="Helical" evidence="6">
    <location>
        <begin position="5"/>
        <end position="23"/>
    </location>
</feature>
<dbReference type="HAMAP" id="MF_01391">
    <property type="entry name" value="CytC_CcsA"/>
    <property type="match status" value="1"/>
</dbReference>
<feature type="domain" description="Cytochrome c assembly protein" evidence="8">
    <location>
        <begin position="141"/>
        <end position="400"/>
    </location>
</feature>
<proteinExistence type="inferred from homology"/>
<name>A0A1C8XRI6_DUNSA</name>
<accession>A0A1C8XRI6</accession>
<evidence type="ECO:0000256" key="4">
    <source>
        <dbReference type="ARBA" id="ARBA00022989"/>
    </source>
</evidence>
<feature type="transmembrane region" description="Helical" evidence="6">
    <location>
        <begin position="375"/>
        <end position="395"/>
    </location>
</feature>
<feature type="transmembrane region" description="Helical" evidence="6">
    <location>
        <begin position="310"/>
        <end position="333"/>
    </location>
</feature>
<geneLocation type="chloroplast" evidence="9"/>
<feature type="compositionally biased region" description="Polar residues" evidence="7">
    <location>
        <begin position="282"/>
        <end position="293"/>
    </location>
</feature>
<feature type="transmembrane region" description="Helical" evidence="6">
    <location>
        <begin position="218"/>
        <end position="245"/>
    </location>
</feature>
<dbReference type="InterPro" id="IPR017562">
    <property type="entry name" value="Cyt_c_biogenesis_CcsA"/>
</dbReference>
<dbReference type="InterPro" id="IPR045062">
    <property type="entry name" value="Cyt_c_biogenesis_CcsA/CcmC"/>
</dbReference>
<dbReference type="PANTHER" id="PTHR30071">
    <property type="entry name" value="HEME EXPORTER PROTEIN C"/>
    <property type="match status" value="1"/>
</dbReference>
<evidence type="ECO:0000256" key="6">
    <source>
        <dbReference type="HAMAP-Rule" id="MF_01391"/>
    </source>
</evidence>
<comment type="similarity">
    <text evidence="6">Belongs to the CcmF/CycK/Ccl1/NrfE/CcsA family.</text>
</comment>
<feature type="transmembrane region" description="Helical" evidence="6">
    <location>
        <begin position="143"/>
        <end position="162"/>
    </location>
</feature>
<sequence length="407" mass="44790">MNAQLANLSFLVLLCSMICYWIGPLSRDLFRNYSSKTSTVISTGLNQSVIPSELVVDGLGTKSSNNSSLFSSETNVSTLQKNAGFLGGVLNNIRSQIGYVKLSFNISNSLQLIGRSGIILSNVLLMVLLCNRWKESGHFPLSNLYESLMFLSWSFTVIHLFLENLTNSQTASNQSVGKFIGAITTPSALFTNAFATFTLPKEMQGSSSLVPALQSNWLMMHVTVMIISYAALILGSLLSIAYLIITVKRESNFDTKNLSTADLSSALDSNNITTKDTEKTNSKSVSTNGTLDNSNTKNLRQSIALTLDNLSYRILGIGFPFLTIGILSGAVWANEAWGSYWSWDPKETWAFLTWLVYAIYLHTRLNKGWEGKKPAIIASLGFIVTWICYLGVNLIGEGLHSYGWIIK</sequence>
<evidence type="ECO:0000259" key="8">
    <source>
        <dbReference type="Pfam" id="PF01578"/>
    </source>
</evidence>
<evidence type="ECO:0000256" key="1">
    <source>
        <dbReference type="ARBA" id="ARBA00004141"/>
    </source>
</evidence>
<dbReference type="GO" id="GO:0020037">
    <property type="term" value="F:heme binding"/>
    <property type="evidence" value="ECO:0007669"/>
    <property type="project" value="InterPro"/>
</dbReference>
<keyword evidence="2 6" id="KW-0812">Transmembrane</keyword>
<feature type="region of interest" description="Disordered" evidence="7">
    <location>
        <begin position="274"/>
        <end position="293"/>
    </location>
</feature>
<comment type="function">
    <text evidence="6">Required during biogenesis of c-type cytochromes (cytochrome c6 and cytochrome f) at the step of heme attachment.</text>
</comment>
<dbReference type="AlphaFoldDB" id="A0A1C8XRI6"/>
<organism evidence="9">
    <name type="scientific">Dunaliella salina</name>
    <name type="common">Green alga</name>
    <name type="synonym">Protococcus salinus</name>
    <dbReference type="NCBI Taxonomy" id="3046"/>
    <lineage>
        <taxon>Eukaryota</taxon>
        <taxon>Viridiplantae</taxon>
        <taxon>Chlorophyta</taxon>
        <taxon>core chlorophytes</taxon>
        <taxon>Chlorophyceae</taxon>
        <taxon>CS clade</taxon>
        <taxon>Chlamydomonadales</taxon>
        <taxon>Dunaliellaceae</taxon>
        <taxon>Dunaliella</taxon>
    </lineage>
</organism>
<evidence type="ECO:0000256" key="3">
    <source>
        <dbReference type="ARBA" id="ARBA00022748"/>
    </source>
</evidence>
<dbReference type="NCBIfam" id="TIGR03144">
    <property type="entry name" value="cytochr_II_ccsB"/>
    <property type="match status" value="1"/>
</dbReference>
<keyword evidence="4 6" id="KW-1133">Transmembrane helix</keyword>
<keyword evidence="3 6" id="KW-0201">Cytochrome c-type biogenesis</keyword>
<dbReference type="GO" id="GO:0017004">
    <property type="term" value="P:cytochrome complex assembly"/>
    <property type="evidence" value="ECO:0007669"/>
    <property type="project" value="UniProtKB-UniRule"/>
</dbReference>
<keyword evidence="9" id="KW-0934">Plastid</keyword>
<keyword evidence="9" id="KW-0150">Chloroplast</keyword>
<dbReference type="Pfam" id="PF01578">
    <property type="entry name" value="Cytochrom_C_asm"/>
    <property type="match status" value="1"/>
</dbReference>
<evidence type="ECO:0000256" key="5">
    <source>
        <dbReference type="ARBA" id="ARBA00023136"/>
    </source>
</evidence>
<dbReference type="InterPro" id="IPR002541">
    <property type="entry name" value="Cyt_c_assembly"/>
</dbReference>
<keyword evidence="5 6" id="KW-0472">Membrane</keyword>
<evidence type="ECO:0000313" key="9">
    <source>
        <dbReference type="EMBL" id="AOH77098.1"/>
    </source>
</evidence>
<evidence type="ECO:0000256" key="2">
    <source>
        <dbReference type="ARBA" id="ARBA00022692"/>
    </source>
</evidence>
<reference evidence="9" key="1">
    <citation type="submission" date="2016-07" db="EMBL/GenBank/DDBJ databases">
        <title>The complete chloroplast genome of Dunaliella salina strain SQ.</title>
        <authorList>
            <person name="Lopez H."/>
            <person name="Magdaleno D.A."/>
            <person name="Stephano J.L."/>
        </authorList>
    </citation>
    <scope>NUCLEOTIDE SEQUENCE</scope>
    <source>
        <strain evidence="9">SQ</strain>
    </source>
</reference>
<feature type="transmembrane region" description="Helical" evidence="6">
    <location>
        <begin position="112"/>
        <end position="131"/>
    </location>
</feature>
<dbReference type="PANTHER" id="PTHR30071:SF1">
    <property type="entry name" value="CYTOCHROME B_B6 PROTEIN-RELATED"/>
    <property type="match status" value="1"/>
</dbReference>
<dbReference type="GO" id="GO:0009535">
    <property type="term" value="C:chloroplast thylakoid membrane"/>
    <property type="evidence" value="ECO:0007669"/>
    <property type="project" value="UniProtKB-SubCell"/>
</dbReference>
<dbReference type="EMBL" id="KX530454">
    <property type="protein sequence ID" value="AOH77098.1"/>
    <property type="molecule type" value="Genomic_DNA"/>
</dbReference>
<comment type="subunit">
    <text evidence="6">May interact with Ccs1.</text>
</comment>